<name>A0ABP8RSC9_9PSEU</name>
<feature type="domain" description="SnoaL-like" evidence="1">
    <location>
        <begin position="16"/>
        <end position="108"/>
    </location>
</feature>
<dbReference type="RefSeq" id="WP_345417998.1">
    <property type="nucleotide sequence ID" value="NZ_BAABGT010000034.1"/>
</dbReference>
<reference evidence="3" key="1">
    <citation type="journal article" date="2019" name="Int. J. Syst. Evol. Microbiol.">
        <title>The Global Catalogue of Microorganisms (GCM) 10K type strain sequencing project: providing services to taxonomists for standard genome sequencing and annotation.</title>
        <authorList>
            <consortium name="The Broad Institute Genomics Platform"/>
            <consortium name="The Broad Institute Genome Sequencing Center for Infectious Disease"/>
            <person name="Wu L."/>
            <person name="Ma J."/>
        </authorList>
    </citation>
    <scope>NUCLEOTIDE SEQUENCE [LARGE SCALE GENOMIC DNA]</scope>
    <source>
        <strain evidence="3">JCM 17906</strain>
    </source>
</reference>
<dbReference type="Pfam" id="PF12680">
    <property type="entry name" value="SnoaL_2"/>
    <property type="match status" value="1"/>
</dbReference>
<evidence type="ECO:0000259" key="1">
    <source>
        <dbReference type="Pfam" id="PF12680"/>
    </source>
</evidence>
<gene>
    <name evidence="2" type="ORF">GCM10023175_30860</name>
</gene>
<protein>
    <recommendedName>
        <fullName evidence="1">SnoaL-like domain-containing protein</fullName>
    </recommendedName>
</protein>
<comment type="caution">
    <text evidence="2">The sequence shown here is derived from an EMBL/GenBank/DDBJ whole genome shotgun (WGS) entry which is preliminary data.</text>
</comment>
<sequence length="127" mass="13655">MSTVPLTPAPVQTAGRLVDAVAAQDFAALRRCLTDAVRFRALLPPGAVEIVDPVAATDRFLAWFGGPDRLEVLDTVIGAIGSKASVRWRVRRTAPDGTERLVEQHLFVTGDGRLDTLDLLCSGFVGR</sequence>
<dbReference type="SUPFAM" id="SSF54427">
    <property type="entry name" value="NTF2-like"/>
    <property type="match status" value="1"/>
</dbReference>
<dbReference type="Gene3D" id="3.10.450.50">
    <property type="match status" value="1"/>
</dbReference>
<dbReference type="InterPro" id="IPR032710">
    <property type="entry name" value="NTF2-like_dom_sf"/>
</dbReference>
<keyword evidence="3" id="KW-1185">Reference proteome</keyword>
<organism evidence="2 3">
    <name type="scientific">Pseudonocardia xishanensis</name>
    <dbReference type="NCBI Taxonomy" id="630995"/>
    <lineage>
        <taxon>Bacteria</taxon>
        <taxon>Bacillati</taxon>
        <taxon>Actinomycetota</taxon>
        <taxon>Actinomycetes</taxon>
        <taxon>Pseudonocardiales</taxon>
        <taxon>Pseudonocardiaceae</taxon>
        <taxon>Pseudonocardia</taxon>
    </lineage>
</organism>
<evidence type="ECO:0000313" key="3">
    <source>
        <dbReference type="Proteomes" id="UP001501598"/>
    </source>
</evidence>
<accession>A0ABP8RSC9</accession>
<dbReference type="EMBL" id="BAABGT010000034">
    <property type="protein sequence ID" value="GAA4547148.1"/>
    <property type="molecule type" value="Genomic_DNA"/>
</dbReference>
<dbReference type="InterPro" id="IPR037401">
    <property type="entry name" value="SnoaL-like"/>
</dbReference>
<proteinExistence type="predicted"/>
<dbReference type="Proteomes" id="UP001501598">
    <property type="component" value="Unassembled WGS sequence"/>
</dbReference>
<evidence type="ECO:0000313" key="2">
    <source>
        <dbReference type="EMBL" id="GAA4547148.1"/>
    </source>
</evidence>